<dbReference type="AlphaFoldDB" id="A0A975TA82"/>
<dbReference type="Proteomes" id="UP000683511">
    <property type="component" value="Chromosome"/>
</dbReference>
<sequence>MDFQTWIKQIAAWITQLFGWRVQKRSSRVIKKWYGKSCAVVKMSRNTFAAIATYRIIGVCGDGDYLVTLDHLQRLQGTRLGKFNGTPLYLGKLEEPSDRFLTHRFTVFYILPNGDFQIVCSADCDLLGNGRGALTELVPIRMVTAIALKSLKIPDLPNNGEFFSWRHQMLRRDWLAELEEIAKNELGREHNLKMRVLKLQNKRW</sequence>
<evidence type="ECO:0000313" key="1">
    <source>
        <dbReference type="EMBL" id="QXE25071.1"/>
    </source>
</evidence>
<organism evidence="1 2">
    <name type="scientific">Richelia sinica FACHB-800</name>
    <dbReference type="NCBI Taxonomy" id="1357546"/>
    <lineage>
        <taxon>Bacteria</taxon>
        <taxon>Bacillati</taxon>
        <taxon>Cyanobacteriota</taxon>
        <taxon>Cyanophyceae</taxon>
        <taxon>Nostocales</taxon>
        <taxon>Nostocaceae</taxon>
        <taxon>Richelia</taxon>
    </lineage>
</organism>
<protein>
    <submittedName>
        <fullName evidence="1">Uncharacterized protein</fullName>
    </submittedName>
</protein>
<dbReference type="EMBL" id="CP021056">
    <property type="protein sequence ID" value="QXE25071.1"/>
    <property type="molecule type" value="Genomic_DNA"/>
</dbReference>
<proteinExistence type="predicted"/>
<name>A0A975TA82_9NOST</name>
<keyword evidence="2" id="KW-1185">Reference proteome</keyword>
<evidence type="ECO:0000313" key="2">
    <source>
        <dbReference type="Proteomes" id="UP000683511"/>
    </source>
</evidence>
<gene>
    <name evidence="1" type="ORF">B6N60_03781</name>
</gene>
<reference evidence="1" key="1">
    <citation type="submission" date="2017-04" db="EMBL/GenBank/DDBJ databases">
        <title>Genome deletions in a multicellular cyanobacterial endosymbiont for morphological adaptation in marine diatoms.</title>
        <authorList>
            <person name="Wang Y."/>
            <person name="Gao H."/>
            <person name="Li R."/>
            <person name="Xu X."/>
        </authorList>
    </citation>
    <scope>NUCLEOTIDE SEQUENCE</scope>
    <source>
        <strain evidence="1">FACHB 800</strain>
    </source>
</reference>
<accession>A0A975TA82</accession>
<dbReference type="KEGG" id="rsin:B6N60_03781"/>